<dbReference type="AlphaFoldDB" id="A0A4U1EJ52"/>
<feature type="non-terminal residue" evidence="2">
    <location>
        <position position="864"/>
    </location>
</feature>
<dbReference type="GO" id="GO:0048489">
    <property type="term" value="P:synaptic vesicle transport"/>
    <property type="evidence" value="ECO:0007669"/>
    <property type="project" value="TreeGrafter"/>
</dbReference>
<dbReference type="GO" id="GO:0007409">
    <property type="term" value="P:axonogenesis"/>
    <property type="evidence" value="ECO:0007669"/>
    <property type="project" value="TreeGrafter"/>
</dbReference>
<dbReference type="PANTHER" id="PTHR13650:SF0">
    <property type="entry name" value="SPATACSIN"/>
    <property type="match status" value="1"/>
</dbReference>
<protein>
    <recommendedName>
        <fullName evidence="1">Spatacsin C-terminal domain-containing protein</fullName>
    </recommendedName>
</protein>
<feature type="domain" description="Spatacsin C-terminal" evidence="1">
    <location>
        <begin position="517"/>
        <end position="806"/>
    </location>
</feature>
<dbReference type="GO" id="GO:0008088">
    <property type="term" value="P:axo-dendritic transport"/>
    <property type="evidence" value="ECO:0007669"/>
    <property type="project" value="TreeGrafter"/>
</dbReference>
<sequence length="864" mass="98131">LETAATGVHAVIPAPWLKEHVYFLLKLMLQQCRTQYELGKLLHLFVGREHLFSDGPDVKKLCVLSQILKDTSIAINRVIITSYSLENFQHECRSILEKLETDGYFALARRVAELAELPVDNLIIEEITQEMQTLKHIDQWSLKQARIDFWKKCHENFKKNSISSKAASSFFSAQALTACECPAEEGPSSTEERHLLLTLAGHWLAQEDLVPLEELEELEKQIWLCRITQHTLRGRQEEIAPGCSQQISTSGELSFESLASEFSFSKLAALNTSKYLEFNGLPSKDTCENKLNWKEQESLNFLIGRLLDDGCVHEASRVCRYFHFYNQDVALVLHCRALASGEASVDDLHPDIHALLQSAELLEEEEEPGVPLRKVQSTSSLDSQSLVILPPSDEVVTTLETLTSKCLHGKNYCRQVLCLYALAKELGCSYTDVAAQDGEAILRVILASQQPDRCKRAQAFISTQGLEPDTVAELVAEEVTRELLTPSEGTGHKQTFTPTEESQTFLQLTALCQDRTLVGMKLLDKISSVPHGDLSCTTELLILAHHCFTLTCHMEGIIRVLQAARLLTDNHLAPSEEYGLVVRLLTGIGRYNEMTYIFDLLHKKHYFEVLMRKKLDPSGTLKTALLDYIKRCRPGDSEKHNMIALCFSMCREIGENHEAAACIQLKLIESQPWEDSLKDGQQLKQLLLKALTLMLDAAESYAKDSCVRQALHCHRLTKLITLQIHFLNTGQNTMLINLGRHRLMDCIMALPRFYQASIVAEAYDFVPDWAEILYQQVILKGDFNYLEEFKQQRLLRSSIFEEISIKCKHHQPTDLVVKNLKKLLTYCEDVYLYYKLAYEHKFYDVVNVLLKDPQTGCCLKDMLA</sequence>
<evidence type="ECO:0000313" key="3">
    <source>
        <dbReference type="Proteomes" id="UP000308365"/>
    </source>
</evidence>
<name>A0A4U1EJ52_MONMO</name>
<dbReference type="GO" id="GO:0007268">
    <property type="term" value="P:chemical synaptic transmission"/>
    <property type="evidence" value="ECO:0007669"/>
    <property type="project" value="TreeGrafter"/>
</dbReference>
<dbReference type="PANTHER" id="PTHR13650">
    <property type="entry name" value="SPATACSIN"/>
    <property type="match status" value="1"/>
</dbReference>
<dbReference type="GO" id="GO:0045202">
    <property type="term" value="C:synapse"/>
    <property type="evidence" value="ECO:0007669"/>
    <property type="project" value="TreeGrafter"/>
</dbReference>
<comment type="caution">
    <text evidence="2">The sequence shown here is derived from an EMBL/GenBank/DDBJ whole genome shotgun (WGS) entry which is preliminary data.</text>
</comment>
<evidence type="ECO:0000313" key="2">
    <source>
        <dbReference type="EMBL" id="TKC36153.1"/>
    </source>
</evidence>
<dbReference type="GO" id="GO:0005737">
    <property type="term" value="C:cytoplasm"/>
    <property type="evidence" value="ECO:0007669"/>
    <property type="project" value="TreeGrafter"/>
</dbReference>
<feature type="non-terminal residue" evidence="2">
    <location>
        <position position="1"/>
    </location>
</feature>
<dbReference type="Pfam" id="PF14649">
    <property type="entry name" value="Spatacsin_C"/>
    <property type="match status" value="1"/>
</dbReference>
<dbReference type="Proteomes" id="UP000308365">
    <property type="component" value="Unassembled WGS sequence"/>
</dbReference>
<dbReference type="GO" id="GO:0030424">
    <property type="term" value="C:axon"/>
    <property type="evidence" value="ECO:0007669"/>
    <property type="project" value="TreeGrafter"/>
</dbReference>
<dbReference type="InterPro" id="IPR028107">
    <property type="entry name" value="Spatacsin_C_dom"/>
</dbReference>
<gene>
    <name evidence="2" type="ORF">EI555_020106</name>
</gene>
<dbReference type="EMBL" id="RWIC01001358">
    <property type="protein sequence ID" value="TKC36153.1"/>
    <property type="molecule type" value="Genomic_DNA"/>
</dbReference>
<dbReference type="InterPro" id="IPR028103">
    <property type="entry name" value="Spatacsin"/>
</dbReference>
<dbReference type="GO" id="GO:0030425">
    <property type="term" value="C:dendrite"/>
    <property type="evidence" value="ECO:0007669"/>
    <property type="project" value="TreeGrafter"/>
</dbReference>
<proteinExistence type="predicted"/>
<accession>A0A4U1EJ52</accession>
<reference evidence="3" key="1">
    <citation type="journal article" date="2019" name="IScience">
        <title>Narwhal Genome Reveals Long-Term Low Genetic Diversity despite Current Large Abundance Size.</title>
        <authorList>
            <person name="Westbury M.V."/>
            <person name="Petersen B."/>
            <person name="Garde E."/>
            <person name="Heide-Jorgensen M.P."/>
            <person name="Lorenzen E.D."/>
        </authorList>
    </citation>
    <scope>NUCLEOTIDE SEQUENCE [LARGE SCALE GENOMIC DNA]</scope>
</reference>
<evidence type="ECO:0000259" key="1">
    <source>
        <dbReference type="Pfam" id="PF14649"/>
    </source>
</evidence>
<organism evidence="2 3">
    <name type="scientific">Monodon monoceros</name>
    <name type="common">Narwhal</name>
    <name type="synonym">Ceratodon monodon</name>
    <dbReference type="NCBI Taxonomy" id="40151"/>
    <lineage>
        <taxon>Eukaryota</taxon>
        <taxon>Metazoa</taxon>
        <taxon>Chordata</taxon>
        <taxon>Craniata</taxon>
        <taxon>Vertebrata</taxon>
        <taxon>Euteleostomi</taxon>
        <taxon>Mammalia</taxon>
        <taxon>Eutheria</taxon>
        <taxon>Laurasiatheria</taxon>
        <taxon>Artiodactyla</taxon>
        <taxon>Whippomorpha</taxon>
        <taxon>Cetacea</taxon>
        <taxon>Odontoceti</taxon>
        <taxon>Monodontidae</taxon>
        <taxon>Monodon</taxon>
    </lineage>
</organism>